<gene>
    <name evidence="1" type="primary">ptrA_6</name>
    <name evidence="1" type="ORF">NCTC12965_04454</name>
</gene>
<dbReference type="GO" id="GO:0046872">
    <property type="term" value="F:metal ion binding"/>
    <property type="evidence" value="ECO:0007669"/>
    <property type="project" value="InterPro"/>
</dbReference>
<dbReference type="AlphaFoldDB" id="A0A4U9V5B5"/>
<dbReference type="GO" id="GO:0006508">
    <property type="term" value="P:proteolysis"/>
    <property type="evidence" value="ECO:0007669"/>
    <property type="project" value="UniProtKB-KW"/>
</dbReference>
<dbReference type="SUPFAM" id="SSF63411">
    <property type="entry name" value="LuxS/MPP-like metallohydrolase"/>
    <property type="match status" value="1"/>
</dbReference>
<organism evidence="1">
    <name type="scientific">Serratia fonticola</name>
    <dbReference type="NCBI Taxonomy" id="47917"/>
    <lineage>
        <taxon>Bacteria</taxon>
        <taxon>Pseudomonadati</taxon>
        <taxon>Pseudomonadota</taxon>
        <taxon>Gammaproteobacteria</taxon>
        <taxon>Enterobacterales</taxon>
        <taxon>Yersiniaceae</taxon>
        <taxon>Serratia</taxon>
    </lineage>
</organism>
<keyword evidence="1" id="KW-0645">Protease</keyword>
<protein>
    <submittedName>
        <fullName evidence="1">Protease 3</fullName>
        <ecNumber evidence="1">3.4.24.55</ecNumber>
    </submittedName>
</protein>
<accession>A0A4U9V5B5</accession>
<dbReference type="InterPro" id="IPR011249">
    <property type="entry name" value="Metalloenz_LuxS/M16"/>
</dbReference>
<keyword evidence="1" id="KW-0378">Hydrolase</keyword>
<sequence length="129" mass="14547">MPPITVPAVTSEQQGIIIHYVPAQPRKQLKVEFRIDNQQRRVPQQNRYLYQLPDWQPQHQYAFRLAAEAGGWQMPSMAGADPMVDRNGGVFSISVSLTDKGLAERDQVVGSDLQLSENAAGRRDQTKLF</sequence>
<dbReference type="GO" id="GO:0004222">
    <property type="term" value="F:metalloendopeptidase activity"/>
    <property type="evidence" value="ECO:0007669"/>
    <property type="project" value="UniProtKB-EC"/>
</dbReference>
<evidence type="ECO:0000313" key="1">
    <source>
        <dbReference type="EMBL" id="VTR40129.1"/>
    </source>
</evidence>
<dbReference type="EC" id="3.4.24.55" evidence="1"/>
<reference evidence="1" key="1">
    <citation type="submission" date="2019-05" db="EMBL/GenBank/DDBJ databases">
        <authorList>
            <consortium name="Pathogen Informatics"/>
        </authorList>
    </citation>
    <scope>NUCLEOTIDE SEQUENCE [LARGE SCALE GENOMIC DNA]</scope>
    <source>
        <strain evidence="1">NCTC12965</strain>
    </source>
</reference>
<proteinExistence type="predicted"/>
<dbReference type="EMBL" id="CABEEZ010000097">
    <property type="protein sequence ID" value="VTR40129.1"/>
    <property type="molecule type" value="Genomic_DNA"/>
</dbReference>
<dbReference type="Gene3D" id="3.30.830.10">
    <property type="entry name" value="Metalloenzyme, LuxS/M16 peptidase-like"/>
    <property type="match status" value="1"/>
</dbReference>
<name>A0A4U9V5B5_SERFO</name>